<evidence type="ECO:0000256" key="1">
    <source>
        <dbReference type="ARBA" id="ARBA00023015"/>
    </source>
</evidence>
<keyword evidence="2" id="KW-0238">DNA-binding</keyword>
<dbReference type="InterPro" id="IPR050679">
    <property type="entry name" value="Bact_HTH_transcr_reg"/>
</dbReference>
<comment type="caution">
    <text evidence="5">The sequence shown here is derived from an EMBL/GenBank/DDBJ whole genome shotgun (WGS) entry which is preliminary data.</text>
</comment>
<dbReference type="InterPro" id="IPR036390">
    <property type="entry name" value="WH_DNA-bd_sf"/>
</dbReference>
<keyword evidence="1" id="KW-0805">Transcription regulation</keyword>
<dbReference type="EMBL" id="JBHSQK010000045">
    <property type="protein sequence ID" value="MFC5950312.1"/>
    <property type="molecule type" value="Genomic_DNA"/>
</dbReference>
<gene>
    <name evidence="5" type="ORF">ACFQH9_18765</name>
</gene>
<reference evidence="6" key="1">
    <citation type="journal article" date="2019" name="Int. J. Syst. Evol. Microbiol.">
        <title>The Global Catalogue of Microorganisms (GCM) 10K type strain sequencing project: providing services to taxonomists for standard genome sequencing and annotation.</title>
        <authorList>
            <consortium name="The Broad Institute Genomics Platform"/>
            <consortium name="The Broad Institute Genome Sequencing Center for Infectious Disease"/>
            <person name="Wu L."/>
            <person name="Ma J."/>
        </authorList>
    </citation>
    <scope>NUCLEOTIDE SEQUENCE [LARGE SCALE GENOMIC DNA]</scope>
    <source>
        <strain evidence="6">CGMCC 4.7397</strain>
    </source>
</reference>
<evidence type="ECO:0000259" key="4">
    <source>
        <dbReference type="PROSITE" id="PS50949"/>
    </source>
</evidence>
<proteinExistence type="predicted"/>
<dbReference type="InterPro" id="IPR000524">
    <property type="entry name" value="Tscrpt_reg_HTH_GntR"/>
</dbReference>
<dbReference type="InterPro" id="IPR036388">
    <property type="entry name" value="WH-like_DNA-bd_sf"/>
</dbReference>
<dbReference type="PRINTS" id="PR00035">
    <property type="entry name" value="HTHGNTR"/>
</dbReference>
<protein>
    <submittedName>
        <fullName evidence="5">GntR family transcriptional regulator</fullName>
    </submittedName>
</protein>
<dbReference type="Gene3D" id="1.10.10.10">
    <property type="entry name" value="Winged helix-like DNA-binding domain superfamily/Winged helix DNA-binding domain"/>
    <property type="match status" value="1"/>
</dbReference>
<keyword evidence="3" id="KW-0804">Transcription</keyword>
<dbReference type="PANTHER" id="PTHR44846">
    <property type="entry name" value="MANNOSYL-D-GLYCERATE TRANSPORT/METABOLISM SYSTEM REPRESSOR MNGR-RELATED"/>
    <property type="match status" value="1"/>
</dbReference>
<keyword evidence="6" id="KW-1185">Reference proteome</keyword>
<evidence type="ECO:0000256" key="3">
    <source>
        <dbReference type="ARBA" id="ARBA00023163"/>
    </source>
</evidence>
<dbReference type="Proteomes" id="UP001596119">
    <property type="component" value="Unassembled WGS sequence"/>
</dbReference>
<sequence>MPDVLAGENDVLEGLLGLLRQRRVGERLPAERDLAELFGVGRAVVRRALRELDQRELIATRRQVGSFVTAPGSRSAS</sequence>
<organism evidence="5 6">
    <name type="scientific">Pseudonocardia lutea</name>
    <dbReference type="NCBI Taxonomy" id="2172015"/>
    <lineage>
        <taxon>Bacteria</taxon>
        <taxon>Bacillati</taxon>
        <taxon>Actinomycetota</taxon>
        <taxon>Actinomycetes</taxon>
        <taxon>Pseudonocardiales</taxon>
        <taxon>Pseudonocardiaceae</taxon>
        <taxon>Pseudonocardia</taxon>
    </lineage>
</organism>
<evidence type="ECO:0000313" key="6">
    <source>
        <dbReference type="Proteomes" id="UP001596119"/>
    </source>
</evidence>
<evidence type="ECO:0000313" key="5">
    <source>
        <dbReference type="EMBL" id="MFC5950312.1"/>
    </source>
</evidence>
<dbReference type="RefSeq" id="WP_379567448.1">
    <property type="nucleotide sequence ID" value="NZ_JBHSQK010000045.1"/>
</dbReference>
<dbReference type="PROSITE" id="PS50949">
    <property type="entry name" value="HTH_GNTR"/>
    <property type="match status" value="1"/>
</dbReference>
<dbReference type="SMART" id="SM00345">
    <property type="entry name" value="HTH_GNTR"/>
    <property type="match status" value="1"/>
</dbReference>
<name>A0ABW1IDB7_9PSEU</name>
<evidence type="ECO:0000256" key="2">
    <source>
        <dbReference type="ARBA" id="ARBA00023125"/>
    </source>
</evidence>
<dbReference type="Pfam" id="PF00392">
    <property type="entry name" value="GntR"/>
    <property type="match status" value="1"/>
</dbReference>
<dbReference type="SUPFAM" id="SSF46785">
    <property type="entry name" value="Winged helix' DNA-binding domain"/>
    <property type="match status" value="1"/>
</dbReference>
<accession>A0ABW1IDB7</accession>
<feature type="domain" description="HTH gntR-type" evidence="4">
    <location>
        <begin position="1"/>
        <end position="71"/>
    </location>
</feature>